<evidence type="ECO:0000256" key="1">
    <source>
        <dbReference type="SAM" id="MobiDB-lite"/>
    </source>
</evidence>
<evidence type="ECO:0000313" key="2">
    <source>
        <dbReference type="EMBL" id="KZP28079.1"/>
    </source>
</evidence>
<dbReference type="AlphaFoldDB" id="A0A166RAL4"/>
<evidence type="ECO:0000313" key="3">
    <source>
        <dbReference type="Proteomes" id="UP000076532"/>
    </source>
</evidence>
<reference evidence="2 3" key="1">
    <citation type="journal article" date="2016" name="Mol. Biol. Evol.">
        <title>Comparative Genomics of Early-Diverging Mushroom-Forming Fungi Provides Insights into the Origins of Lignocellulose Decay Capabilities.</title>
        <authorList>
            <person name="Nagy L.G."/>
            <person name="Riley R."/>
            <person name="Tritt A."/>
            <person name="Adam C."/>
            <person name="Daum C."/>
            <person name="Floudas D."/>
            <person name="Sun H."/>
            <person name="Yadav J.S."/>
            <person name="Pangilinan J."/>
            <person name="Larsson K.H."/>
            <person name="Matsuura K."/>
            <person name="Barry K."/>
            <person name="Labutti K."/>
            <person name="Kuo R."/>
            <person name="Ohm R.A."/>
            <person name="Bhattacharya S.S."/>
            <person name="Shirouzu T."/>
            <person name="Yoshinaga Y."/>
            <person name="Martin F.M."/>
            <person name="Grigoriev I.V."/>
            <person name="Hibbett D.S."/>
        </authorList>
    </citation>
    <scope>NUCLEOTIDE SEQUENCE [LARGE SCALE GENOMIC DNA]</scope>
    <source>
        <strain evidence="2 3">CBS 109695</strain>
    </source>
</reference>
<name>A0A166RAL4_9AGAM</name>
<sequence length="377" mass="42167">MSAPPTRPLLRLDPNLRRQCEDRTARKIAFQMMTTPAIEKSNISNMLRGFIAAERARTREGGTPLRIKVDLAYDLSSGLFRWMRTFKKAGQHTLPVEMWAEHEPIKEQGMRWRLMRSYCAAEAARAAANFIDRRQTQSARDVLASDDSDSSLSSILDDYYYETSTSSEIGTATPPSELAEDDPTAPVGDPHSEHDLSSFLEGYYCDLAAPVRDSESNAIAIILTAPSSPSLAHLAGAPAIQAEEHLQVPGPQLRKKRQARPRGHPSTSRGAPTQTWMQHSLPLFMARSYDVTEVNAESTTFWASAYKFLRGFCGFSAASQESQRKVGFYTNFVQQFEDERFTAPANDITEVTTSDIPSIWGLLRLCVQAPLRFVRRI</sequence>
<dbReference type="EMBL" id="KV417505">
    <property type="protein sequence ID" value="KZP28079.1"/>
    <property type="molecule type" value="Genomic_DNA"/>
</dbReference>
<keyword evidence="3" id="KW-1185">Reference proteome</keyword>
<gene>
    <name evidence="2" type="ORF">FIBSPDRAFT_927759</name>
</gene>
<organism evidence="2 3">
    <name type="scientific">Athelia psychrophila</name>
    <dbReference type="NCBI Taxonomy" id="1759441"/>
    <lineage>
        <taxon>Eukaryota</taxon>
        <taxon>Fungi</taxon>
        <taxon>Dikarya</taxon>
        <taxon>Basidiomycota</taxon>
        <taxon>Agaricomycotina</taxon>
        <taxon>Agaricomycetes</taxon>
        <taxon>Agaricomycetidae</taxon>
        <taxon>Atheliales</taxon>
        <taxon>Atheliaceae</taxon>
        <taxon>Athelia</taxon>
    </lineage>
</organism>
<feature type="region of interest" description="Disordered" evidence="1">
    <location>
        <begin position="166"/>
        <end position="193"/>
    </location>
</feature>
<dbReference type="Proteomes" id="UP000076532">
    <property type="component" value="Unassembled WGS sequence"/>
</dbReference>
<feature type="compositionally biased region" description="Basic residues" evidence="1">
    <location>
        <begin position="253"/>
        <end position="263"/>
    </location>
</feature>
<protein>
    <submittedName>
        <fullName evidence="2">Uncharacterized protein</fullName>
    </submittedName>
</protein>
<accession>A0A166RAL4</accession>
<feature type="region of interest" description="Disordered" evidence="1">
    <location>
        <begin position="247"/>
        <end position="273"/>
    </location>
</feature>
<proteinExistence type="predicted"/>